<organism evidence="2 3">
    <name type="scientific">Parathielavia hyrcaniae</name>
    <dbReference type="NCBI Taxonomy" id="113614"/>
    <lineage>
        <taxon>Eukaryota</taxon>
        <taxon>Fungi</taxon>
        <taxon>Dikarya</taxon>
        <taxon>Ascomycota</taxon>
        <taxon>Pezizomycotina</taxon>
        <taxon>Sordariomycetes</taxon>
        <taxon>Sordariomycetidae</taxon>
        <taxon>Sordariales</taxon>
        <taxon>Chaetomiaceae</taxon>
        <taxon>Parathielavia</taxon>
    </lineage>
</organism>
<proteinExistence type="predicted"/>
<feature type="region of interest" description="Disordered" evidence="1">
    <location>
        <begin position="11"/>
        <end position="55"/>
    </location>
</feature>
<keyword evidence="3" id="KW-1185">Reference proteome</keyword>
<comment type="caution">
    <text evidence="2">The sequence shown here is derived from an EMBL/GenBank/DDBJ whole genome shotgun (WGS) entry which is preliminary data.</text>
</comment>
<dbReference type="EMBL" id="MU863624">
    <property type="protein sequence ID" value="KAK4106392.1"/>
    <property type="molecule type" value="Genomic_DNA"/>
</dbReference>
<accession>A0AAN6T732</accession>
<dbReference type="Proteomes" id="UP001305647">
    <property type="component" value="Unassembled WGS sequence"/>
</dbReference>
<evidence type="ECO:0000256" key="1">
    <source>
        <dbReference type="SAM" id="MobiDB-lite"/>
    </source>
</evidence>
<sequence length="303" mass="33350">MPLRIETVCRRCLPPPHDAPAQQQAQKPSEDESIEQGSKIAHSASDQRPKSGQQRTVGQMCGLLCNLDDGRSGIDGYRRQIEWRAEASKLLGQPCQQRKSRGPPGVVLNGWTSSWERHGINRSILAPAISTLPETISRWDWLNKRMTVVANLPARRLRQLAVLAAMQWTRRCQWQGQELLAALRQIQSPSPDQRTQLLSAPFFAIGYTEVSASRREVPSGIFAVSRNVLPFDVLKSSAVDDGAVSPMVSKQTSVASAPGLSMSWSSRSSKGFGHPRSTSRVPGRPPKSPALTLEVNTSESNLR</sequence>
<feature type="region of interest" description="Disordered" evidence="1">
    <location>
        <begin position="258"/>
        <end position="303"/>
    </location>
</feature>
<gene>
    <name evidence="2" type="ORF">N658DRAFT_17597</name>
</gene>
<feature type="compositionally biased region" description="Polar residues" evidence="1">
    <location>
        <begin position="294"/>
        <end position="303"/>
    </location>
</feature>
<reference evidence="2" key="1">
    <citation type="journal article" date="2023" name="Mol. Phylogenet. Evol.">
        <title>Genome-scale phylogeny and comparative genomics of the fungal order Sordariales.</title>
        <authorList>
            <person name="Hensen N."/>
            <person name="Bonometti L."/>
            <person name="Westerberg I."/>
            <person name="Brannstrom I.O."/>
            <person name="Guillou S."/>
            <person name="Cros-Aarteil S."/>
            <person name="Calhoun S."/>
            <person name="Haridas S."/>
            <person name="Kuo A."/>
            <person name="Mondo S."/>
            <person name="Pangilinan J."/>
            <person name="Riley R."/>
            <person name="LaButti K."/>
            <person name="Andreopoulos B."/>
            <person name="Lipzen A."/>
            <person name="Chen C."/>
            <person name="Yan M."/>
            <person name="Daum C."/>
            <person name="Ng V."/>
            <person name="Clum A."/>
            <person name="Steindorff A."/>
            <person name="Ohm R.A."/>
            <person name="Martin F."/>
            <person name="Silar P."/>
            <person name="Natvig D.O."/>
            <person name="Lalanne C."/>
            <person name="Gautier V."/>
            <person name="Ament-Velasquez S.L."/>
            <person name="Kruys A."/>
            <person name="Hutchinson M.I."/>
            <person name="Powell A.J."/>
            <person name="Barry K."/>
            <person name="Miller A.N."/>
            <person name="Grigoriev I.V."/>
            <person name="Debuchy R."/>
            <person name="Gladieux P."/>
            <person name="Hiltunen Thoren M."/>
            <person name="Johannesson H."/>
        </authorList>
    </citation>
    <scope>NUCLEOTIDE SEQUENCE</scope>
    <source>
        <strain evidence="2">CBS 757.83</strain>
    </source>
</reference>
<name>A0AAN6T732_9PEZI</name>
<dbReference type="AlphaFoldDB" id="A0AAN6T732"/>
<feature type="compositionally biased region" description="Polar residues" evidence="1">
    <location>
        <begin position="44"/>
        <end position="55"/>
    </location>
</feature>
<evidence type="ECO:0000313" key="2">
    <source>
        <dbReference type="EMBL" id="KAK4106392.1"/>
    </source>
</evidence>
<evidence type="ECO:0000313" key="3">
    <source>
        <dbReference type="Proteomes" id="UP001305647"/>
    </source>
</evidence>
<protein>
    <submittedName>
        <fullName evidence="2">Uncharacterized protein</fullName>
    </submittedName>
</protein>
<reference evidence="2" key="2">
    <citation type="submission" date="2023-05" db="EMBL/GenBank/DDBJ databases">
        <authorList>
            <consortium name="Lawrence Berkeley National Laboratory"/>
            <person name="Steindorff A."/>
            <person name="Hensen N."/>
            <person name="Bonometti L."/>
            <person name="Westerberg I."/>
            <person name="Brannstrom I.O."/>
            <person name="Guillou S."/>
            <person name="Cros-Aarteil S."/>
            <person name="Calhoun S."/>
            <person name="Haridas S."/>
            <person name="Kuo A."/>
            <person name="Mondo S."/>
            <person name="Pangilinan J."/>
            <person name="Riley R."/>
            <person name="Labutti K."/>
            <person name="Andreopoulos B."/>
            <person name="Lipzen A."/>
            <person name="Chen C."/>
            <person name="Yanf M."/>
            <person name="Daum C."/>
            <person name="Ng V."/>
            <person name="Clum A."/>
            <person name="Ohm R."/>
            <person name="Martin F."/>
            <person name="Silar P."/>
            <person name="Natvig D."/>
            <person name="Lalanne C."/>
            <person name="Gautier V."/>
            <person name="Ament-Velasquez S.L."/>
            <person name="Kruys A."/>
            <person name="Hutchinson M.I."/>
            <person name="Powell A.J."/>
            <person name="Barry K."/>
            <person name="Miller A.N."/>
            <person name="Grigoriev I.V."/>
            <person name="Debuchy R."/>
            <person name="Gladieux P."/>
            <person name="Thoren M.H."/>
            <person name="Johannesson H."/>
        </authorList>
    </citation>
    <scope>NUCLEOTIDE SEQUENCE</scope>
    <source>
        <strain evidence="2">CBS 757.83</strain>
    </source>
</reference>